<dbReference type="EMBL" id="JAJJMB010002978">
    <property type="protein sequence ID" value="KAI3949862.1"/>
    <property type="molecule type" value="Genomic_DNA"/>
</dbReference>
<comment type="caution">
    <text evidence="2">The sequence shown here is derived from an EMBL/GenBank/DDBJ whole genome shotgun (WGS) entry which is preliminary data.</text>
</comment>
<keyword evidence="1" id="KW-0472">Membrane</keyword>
<evidence type="ECO:0000313" key="2">
    <source>
        <dbReference type="EMBL" id="KAI3949862.1"/>
    </source>
</evidence>
<proteinExistence type="predicted"/>
<sequence length="79" mass="8491">MAKLEYVRFVAALSVVVCASVFIGVSGARDIDSSPAEAPWVSPWPEQCRISGPCGEFVGNLVVSKDFPTKKDVVCCKEI</sequence>
<keyword evidence="1" id="KW-1133">Transmembrane helix</keyword>
<evidence type="ECO:0000256" key="1">
    <source>
        <dbReference type="SAM" id="Phobius"/>
    </source>
</evidence>
<keyword evidence="3" id="KW-1185">Reference proteome</keyword>
<reference evidence="2" key="1">
    <citation type="submission" date="2022-04" db="EMBL/GenBank/DDBJ databases">
        <title>A functionally conserved STORR gene fusion in Papaver species that diverged 16.8 million years ago.</title>
        <authorList>
            <person name="Catania T."/>
        </authorList>
    </citation>
    <scope>NUCLEOTIDE SEQUENCE</scope>
    <source>
        <strain evidence="2">S-188037</strain>
    </source>
</reference>
<feature type="non-terminal residue" evidence="2">
    <location>
        <position position="79"/>
    </location>
</feature>
<accession>A0AAD4TE47</accession>
<organism evidence="2 3">
    <name type="scientific">Papaver atlanticum</name>
    <dbReference type="NCBI Taxonomy" id="357466"/>
    <lineage>
        <taxon>Eukaryota</taxon>
        <taxon>Viridiplantae</taxon>
        <taxon>Streptophyta</taxon>
        <taxon>Embryophyta</taxon>
        <taxon>Tracheophyta</taxon>
        <taxon>Spermatophyta</taxon>
        <taxon>Magnoliopsida</taxon>
        <taxon>Ranunculales</taxon>
        <taxon>Papaveraceae</taxon>
        <taxon>Papaveroideae</taxon>
        <taxon>Papaver</taxon>
    </lineage>
</organism>
<gene>
    <name evidence="2" type="ORF">MKW98_009181</name>
</gene>
<feature type="transmembrane region" description="Helical" evidence="1">
    <location>
        <begin position="6"/>
        <end position="25"/>
    </location>
</feature>
<evidence type="ECO:0000313" key="3">
    <source>
        <dbReference type="Proteomes" id="UP001202328"/>
    </source>
</evidence>
<dbReference type="Proteomes" id="UP001202328">
    <property type="component" value="Unassembled WGS sequence"/>
</dbReference>
<keyword evidence="1" id="KW-0812">Transmembrane</keyword>
<dbReference type="AlphaFoldDB" id="A0AAD4TE47"/>
<protein>
    <submittedName>
        <fullName evidence="2">Uncharacterized protein</fullName>
    </submittedName>
</protein>
<name>A0AAD4TE47_9MAGN</name>